<sequence>MIQPQPAVLSCVFHAASVNRVETVVDECSGLVVLLPARLRIGWGLINWASCHSLASLMELQMTYFVSRVLFSKTRWFLAVHMHQHTQGKILV</sequence>
<accession>A0A8S9LML5</accession>
<evidence type="ECO:0000313" key="1">
    <source>
        <dbReference type="EMBL" id="KAF2606493.1"/>
    </source>
</evidence>
<protein>
    <submittedName>
        <fullName evidence="1">Uncharacterized protein</fullName>
    </submittedName>
</protein>
<gene>
    <name evidence="1" type="ORF">F2Q68_00043494</name>
</gene>
<dbReference type="AlphaFoldDB" id="A0A8S9LML5"/>
<dbReference type="Proteomes" id="UP000712281">
    <property type="component" value="Unassembled WGS sequence"/>
</dbReference>
<name>A0A8S9LML5_BRACR</name>
<reference evidence="1" key="1">
    <citation type="submission" date="2019-12" db="EMBL/GenBank/DDBJ databases">
        <title>Genome sequencing and annotation of Brassica cretica.</title>
        <authorList>
            <person name="Studholme D.J."/>
            <person name="Sarris P.F."/>
        </authorList>
    </citation>
    <scope>NUCLEOTIDE SEQUENCE</scope>
    <source>
        <strain evidence="1">PFS-001/15</strain>
        <tissue evidence="1">Leaf</tissue>
    </source>
</reference>
<dbReference type="EMBL" id="QGKW02000276">
    <property type="protein sequence ID" value="KAF2606493.1"/>
    <property type="molecule type" value="Genomic_DNA"/>
</dbReference>
<organism evidence="1 2">
    <name type="scientific">Brassica cretica</name>
    <name type="common">Mustard</name>
    <dbReference type="NCBI Taxonomy" id="69181"/>
    <lineage>
        <taxon>Eukaryota</taxon>
        <taxon>Viridiplantae</taxon>
        <taxon>Streptophyta</taxon>
        <taxon>Embryophyta</taxon>
        <taxon>Tracheophyta</taxon>
        <taxon>Spermatophyta</taxon>
        <taxon>Magnoliopsida</taxon>
        <taxon>eudicotyledons</taxon>
        <taxon>Gunneridae</taxon>
        <taxon>Pentapetalae</taxon>
        <taxon>rosids</taxon>
        <taxon>malvids</taxon>
        <taxon>Brassicales</taxon>
        <taxon>Brassicaceae</taxon>
        <taxon>Brassiceae</taxon>
        <taxon>Brassica</taxon>
    </lineage>
</organism>
<proteinExistence type="predicted"/>
<comment type="caution">
    <text evidence="1">The sequence shown here is derived from an EMBL/GenBank/DDBJ whole genome shotgun (WGS) entry which is preliminary data.</text>
</comment>
<evidence type="ECO:0000313" key="2">
    <source>
        <dbReference type="Proteomes" id="UP000712281"/>
    </source>
</evidence>